<dbReference type="PANTHER" id="PTHR14789">
    <property type="entry name" value="CHONDROLECTIN VARIANT CHODLFDELTAE"/>
    <property type="match status" value="1"/>
</dbReference>
<keyword evidence="15" id="KW-1185">Reference proteome</keyword>
<name>A0AAJ7TMD3_PETMA</name>
<dbReference type="Gene3D" id="3.10.100.10">
    <property type="entry name" value="Mannose-Binding Protein A, subunit A"/>
    <property type="match status" value="1"/>
</dbReference>
<keyword evidence="10" id="KW-1015">Disulfide bond</keyword>
<dbReference type="SUPFAM" id="SSF57184">
    <property type="entry name" value="Growth factor receptor domain"/>
    <property type="match status" value="1"/>
</dbReference>
<organism evidence="15 16">
    <name type="scientific">Petromyzon marinus</name>
    <name type="common">Sea lamprey</name>
    <dbReference type="NCBI Taxonomy" id="7757"/>
    <lineage>
        <taxon>Eukaryota</taxon>
        <taxon>Metazoa</taxon>
        <taxon>Chordata</taxon>
        <taxon>Craniata</taxon>
        <taxon>Vertebrata</taxon>
        <taxon>Cyclostomata</taxon>
        <taxon>Hyperoartia</taxon>
        <taxon>Petromyzontiformes</taxon>
        <taxon>Petromyzontidae</taxon>
        <taxon>Petromyzon</taxon>
    </lineage>
</organism>
<evidence type="ECO:0000256" key="1">
    <source>
        <dbReference type="ARBA" id="ARBA00004479"/>
    </source>
</evidence>
<evidence type="ECO:0000313" key="17">
    <source>
        <dbReference type="RefSeq" id="XP_032820065.1"/>
    </source>
</evidence>
<evidence type="ECO:0000313" key="18">
    <source>
        <dbReference type="RefSeq" id="XP_032820066.1"/>
    </source>
</evidence>
<dbReference type="SMART" id="SM00034">
    <property type="entry name" value="CLECT"/>
    <property type="match status" value="1"/>
</dbReference>
<dbReference type="GO" id="GO:0016020">
    <property type="term" value="C:membrane"/>
    <property type="evidence" value="ECO:0007669"/>
    <property type="project" value="UniProtKB-SubCell"/>
</dbReference>
<feature type="chain" id="PRO_5044709368" evidence="12">
    <location>
        <begin position="44"/>
        <end position="543"/>
    </location>
</feature>
<feature type="domain" description="EGF-like" evidence="13">
    <location>
        <begin position="348"/>
        <end position="387"/>
    </location>
</feature>
<evidence type="ECO:0000256" key="8">
    <source>
        <dbReference type="ARBA" id="ARBA00022989"/>
    </source>
</evidence>
<dbReference type="GO" id="GO:0030246">
    <property type="term" value="F:carbohydrate binding"/>
    <property type="evidence" value="ECO:0007669"/>
    <property type="project" value="UniProtKB-KW"/>
</dbReference>
<dbReference type="SMART" id="SM00179">
    <property type="entry name" value="EGF_CA"/>
    <property type="match status" value="2"/>
</dbReference>
<dbReference type="RefSeq" id="XP_032820065.1">
    <property type="nucleotide sequence ID" value="XM_032964174.1"/>
</dbReference>
<keyword evidence="5 12" id="KW-0732">Signal</keyword>
<dbReference type="Pfam" id="PF00059">
    <property type="entry name" value="Lectin_C"/>
    <property type="match status" value="1"/>
</dbReference>
<dbReference type="AlphaFoldDB" id="A0AAJ7TMD3"/>
<protein>
    <submittedName>
        <fullName evidence="16 17">Complement component C1q receptor-like</fullName>
    </submittedName>
</protein>
<keyword evidence="3" id="KW-0597">Phosphoprotein</keyword>
<dbReference type="InterPro" id="IPR049883">
    <property type="entry name" value="NOTCH1_EGF-like"/>
</dbReference>
<dbReference type="Gene3D" id="2.10.25.10">
    <property type="entry name" value="Laminin"/>
    <property type="match status" value="3"/>
</dbReference>
<evidence type="ECO:0000256" key="2">
    <source>
        <dbReference type="ARBA" id="ARBA00022536"/>
    </source>
</evidence>
<dbReference type="SMART" id="SM00181">
    <property type="entry name" value="EGF"/>
    <property type="match status" value="3"/>
</dbReference>
<dbReference type="InterPro" id="IPR016187">
    <property type="entry name" value="CTDL_fold"/>
</dbReference>
<evidence type="ECO:0000256" key="7">
    <source>
        <dbReference type="ARBA" id="ARBA00022737"/>
    </source>
</evidence>
<keyword evidence="4" id="KW-0812">Transmembrane</keyword>
<dbReference type="InterPro" id="IPR018097">
    <property type="entry name" value="EGF_Ca-bd_CS"/>
</dbReference>
<keyword evidence="2 11" id="KW-0245">EGF-like domain</keyword>
<feature type="domain" description="EGF-like" evidence="13">
    <location>
        <begin position="388"/>
        <end position="422"/>
    </location>
</feature>
<feature type="domain" description="C-type lectin" evidence="14">
    <location>
        <begin position="57"/>
        <end position="201"/>
    </location>
</feature>
<dbReference type="Pfam" id="PF07645">
    <property type="entry name" value="EGF_CA"/>
    <property type="match status" value="2"/>
</dbReference>
<dbReference type="Proteomes" id="UP001318040">
    <property type="component" value="Chromosome 31"/>
</dbReference>
<evidence type="ECO:0000256" key="5">
    <source>
        <dbReference type="ARBA" id="ARBA00022729"/>
    </source>
</evidence>
<dbReference type="InterPro" id="IPR001881">
    <property type="entry name" value="EGF-like_Ca-bd_dom"/>
</dbReference>
<dbReference type="FunFam" id="2.10.25.10:FF:000240">
    <property type="entry name" value="Vitamin K-dependent protein S"/>
    <property type="match status" value="2"/>
</dbReference>
<evidence type="ECO:0000256" key="3">
    <source>
        <dbReference type="ARBA" id="ARBA00022553"/>
    </source>
</evidence>
<dbReference type="PROSITE" id="PS01186">
    <property type="entry name" value="EGF_2"/>
    <property type="match status" value="1"/>
</dbReference>
<dbReference type="PROSITE" id="PS50041">
    <property type="entry name" value="C_TYPE_LECTIN_2"/>
    <property type="match status" value="1"/>
</dbReference>
<evidence type="ECO:0000256" key="10">
    <source>
        <dbReference type="ARBA" id="ARBA00023157"/>
    </source>
</evidence>
<reference evidence="16 17" key="1">
    <citation type="submission" date="2025-04" db="UniProtKB">
        <authorList>
            <consortium name="RefSeq"/>
        </authorList>
    </citation>
    <scope>IDENTIFICATION</scope>
    <source>
        <tissue evidence="16 17">Sperm</tissue>
    </source>
</reference>
<dbReference type="SUPFAM" id="SSF56436">
    <property type="entry name" value="C-type lectin-like"/>
    <property type="match status" value="1"/>
</dbReference>
<dbReference type="GO" id="GO:0005509">
    <property type="term" value="F:calcium ion binding"/>
    <property type="evidence" value="ECO:0007669"/>
    <property type="project" value="InterPro"/>
</dbReference>
<proteinExistence type="predicted"/>
<evidence type="ECO:0000256" key="6">
    <source>
        <dbReference type="ARBA" id="ARBA00022734"/>
    </source>
</evidence>
<evidence type="ECO:0000256" key="12">
    <source>
        <dbReference type="SAM" id="SignalP"/>
    </source>
</evidence>
<accession>A0AAJ7TMD3</accession>
<evidence type="ECO:0000259" key="13">
    <source>
        <dbReference type="PROSITE" id="PS50026"/>
    </source>
</evidence>
<comment type="subcellular location">
    <subcellularLocation>
        <location evidence="1">Membrane</location>
        <topology evidence="1">Single-pass type I membrane protein</topology>
    </subcellularLocation>
</comment>
<dbReference type="InterPro" id="IPR016186">
    <property type="entry name" value="C-type_lectin-like/link_sf"/>
</dbReference>
<dbReference type="PROSITE" id="PS50026">
    <property type="entry name" value="EGF_3"/>
    <property type="match status" value="2"/>
</dbReference>
<evidence type="ECO:0000313" key="15">
    <source>
        <dbReference type="Proteomes" id="UP001318040"/>
    </source>
</evidence>
<evidence type="ECO:0000313" key="16">
    <source>
        <dbReference type="RefSeq" id="XP_032820064.1"/>
    </source>
</evidence>
<keyword evidence="6" id="KW-0430">Lectin</keyword>
<gene>
    <name evidence="16 17 18" type="primary">LOC116947895</name>
</gene>
<comment type="caution">
    <text evidence="11">Lacks conserved residue(s) required for the propagation of feature annotation.</text>
</comment>
<dbReference type="InterPro" id="IPR051505">
    <property type="entry name" value="C-type_lectin_domain"/>
</dbReference>
<dbReference type="PROSITE" id="PS01187">
    <property type="entry name" value="EGF_CA"/>
    <property type="match status" value="1"/>
</dbReference>
<dbReference type="InterPro" id="IPR000742">
    <property type="entry name" value="EGF"/>
</dbReference>
<dbReference type="PROSITE" id="PS00010">
    <property type="entry name" value="ASX_HYDROXYL"/>
    <property type="match status" value="2"/>
</dbReference>
<sequence>MCSCSETMRCSSTTLQRNISFNKTAAGFIMLVVILSLLSLASAQQPQGPHIAHSLCYGQTCYSLHLERVAFLAAHKACQGRGGMLTTMKTTEETSLLQELLINFHTHREAQLGAAPARKLWIGLRRNRRQCYAPKKPLRGFYWLYRDEETSYSNWAKEPGGPCTVERCVTAGYTQAEITDGSPSLKWEDGNCNAPAMFVCKYTYRGMCEPFHLRAGASITYQVAFGVTDQDFGMYPEGSTGSVVCAGSDKVVEVTCELVDQEFGWTGAFLDPPCELEASEDSEDDDAEELVSLPVSSEEDAEDKAGCDVDNGGCEHRCVQEEEEEGAHRCECIQGYLLDEEDERSCVDVDECGDGELPCEQRCINTEGSYHCACERGFEMLEGHTCADIDECEGFPCEQFCENTPGSFACYCADGFTLDASNKRDCVHYDPCSLGAELCEYACRLAQRGEPECYCGPGYCTARERRQLHRRGRVRVEPVRPGLLQRARHFPVLVRGRLLAVERWRRLCSEGRFCHLCGDGCRRRGRGGVGCDGVRRLERVVGG</sequence>
<dbReference type="RefSeq" id="XP_032820064.1">
    <property type="nucleotide sequence ID" value="XM_032964173.1"/>
</dbReference>
<keyword evidence="8" id="KW-1133">Transmembrane helix</keyword>
<dbReference type="KEGG" id="pmrn:116947895"/>
<feature type="signal peptide" evidence="12">
    <location>
        <begin position="1"/>
        <end position="43"/>
    </location>
</feature>
<evidence type="ECO:0000256" key="4">
    <source>
        <dbReference type="ARBA" id="ARBA00022692"/>
    </source>
</evidence>
<dbReference type="InterPro" id="IPR000152">
    <property type="entry name" value="EGF-type_Asp/Asn_hydroxyl_site"/>
</dbReference>
<evidence type="ECO:0000256" key="9">
    <source>
        <dbReference type="ARBA" id="ARBA00023136"/>
    </source>
</evidence>
<dbReference type="RefSeq" id="XP_032820066.1">
    <property type="nucleotide sequence ID" value="XM_032964175.1"/>
</dbReference>
<evidence type="ECO:0000259" key="14">
    <source>
        <dbReference type="PROSITE" id="PS50041"/>
    </source>
</evidence>
<dbReference type="Pfam" id="PF14670">
    <property type="entry name" value="FXa_inhibition"/>
    <property type="match status" value="1"/>
</dbReference>
<dbReference type="InterPro" id="IPR009030">
    <property type="entry name" value="Growth_fac_rcpt_cys_sf"/>
</dbReference>
<dbReference type="InterPro" id="IPR001304">
    <property type="entry name" value="C-type_lectin-like"/>
</dbReference>
<keyword evidence="9" id="KW-0472">Membrane</keyword>
<keyword evidence="7" id="KW-0677">Repeat</keyword>
<evidence type="ECO:0000256" key="11">
    <source>
        <dbReference type="PROSITE-ProRule" id="PRU00076"/>
    </source>
</evidence>